<sequence length="360" mass="37501">MDDPTSGPARVTRRGMLIGALTTAGLAATGGSAASAHPPHPAHPAHPARPPARRRVLVATNEPWGTYHVAPLLAAARRGGYQLTQLVPDHTQIKPGDPVPVATPDEAPQADLLVVTGAGDWPADCADRFRRLPLAASSLAYLNPTEAPRAREIRSRLRTITSSSPAEARAFAGYLGLRRPIQVVGSPQTDDLPKRQPQPDTVLVLTSVTYPDATGGAAPGTQLLLDAAARLHAAGKRIVVGMHPRENPALWEQYEISAVPSVQASAAAEVAIGIPGTVFPLVVAVGTPVVGCVDPALQVPDYLLDVCSSTISTAEQSVTAIQQAQLPDRTTIADAVGPVGGSAVRLLDAWSRRVGRPGRG</sequence>
<accession>A0ABW1KQT2</accession>
<comment type="caution">
    <text evidence="2">The sequence shown here is derived from an EMBL/GenBank/DDBJ whole genome shotgun (WGS) entry which is preliminary data.</text>
</comment>
<dbReference type="Proteomes" id="UP001596203">
    <property type="component" value="Unassembled WGS sequence"/>
</dbReference>
<reference evidence="3" key="1">
    <citation type="journal article" date="2019" name="Int. J. Syst. Evol. Microbiol.">
        <title>The Global Catalogue of Microorganisms (GCM) 10K type strain sequencing project: providing services to taxonomists for standard genome sequencing and annotation.</title>
        <authorList>
            <consortium name="The Broad Institute Genomics Platform"/>
            <consortium name="The Broad Institute Genome Sequencing Center for Infectious Disease"/>
            <person name="Wu L."/>
            <person name="Ma J."/>
        </authorList>
    </citation>
    <scope>NUCLEOTIDE SEQUENCE [LARGE SCALE GENOMIC DNA]</scope>
    <source>
        <strain evidence="3">ZS-35-S2</strain>
    </source>
</reference>
<evidence type="ECO:0000313" key="3">
    <source>
        <dbReference type="Proteomes" id="UP001596203"/>
    </source>
</evidence>
<feature type="compositionally biased region" description="Pro residues" evidence="1">
    <location>
        <begin position="38"/>
        <end position="50"/>
    </location>
</feature>
<dbReference type="InterPro" id="IPR006311">
    <property type="entry name" value="TAT_signal"/>
</dbReference>
<dbReference type="EMBL" id="JBHSPR010000085">
    <property type="protein sequence ID" value="MFC6023164.1"/>
    <property type="molecule type" value="Genomic_DNA"/>
</dbReference>
<protein>
    <submittedName>
        <fullName evidence="2">Uncharacterized protein</fullName>
    </submittedName>
</protein>
<evidence type="ECO:0000313" key="2">
    <source>
        <dbReference type="EMBL" id="MFC6023164.1"/>
    </source>
</evidence>
<dbReference type="PROSITE" id="PS51318">
    <property type="entry name" value="TAT"/>
    <property type="match status" value="1"/>
</dbReference>
<evidence type="ECO:0000256" key="1">
    <source>
        <dbReference type="SAM" id="MobiDB-lite"/>
    </source>
</evidence>
<name>A0ABW1KQT2_9ACTN</name>
<gene>
    <name evidence="2" type="ORF">ACFP2T_44320</name>
</gene>
<dbReference type="RefSeq" id="WP_377433175.1">
    <property type="nucleotide sequence ID" value="NZ_JBHSPR010000085.1"/>
</dbReference>
<keyword evidence="3" id="KW-1185">Reference proteome</keyword>
<organism evidence="2 3">
    <name type="scientific">Plantactinospora solaniradicis</name>
    <dbReference type="NCBI Taxonomy" id="1723736"/>
    <lineage>
        <taxon>Bacteria</taxon>
        <taxon>Bacillati</taxon>
        <taxon>Actinomycetota</taxon>
        <taxon>Actinomycetes</taxon>
        <taxon>Micromonosporales</taxon>
        <taxon>Micromonosporaceae</taxon>
        <taxon>Plantactinospora</taxon>
    </lineage>
</organism>
<feature type="region of interest" description="Disordered" evidence="1">
    <location>
        <begin position="29"/>
        <end position="51"/>
    </location>
</feature>
<proteinExistence type="predicted"/>